<evidence type="ECO:0000256" key="15">
    <source>
        <dbReference type="ARBA" id="ARBA00061901"/>
    </source>
</evidence>
<evidence type="ECO:0000256" key="1">
    <source>
        <dbReference type="ARBA" id="ARBA00004110"/>
    </source>
</evidence>
<dbReference type="GO" id="GO:0072559">
    <property type="term" value="C:NLRP3 inflammasome complex"/>
    <property type="evidence" value="ECO:0007669"/>
    <property type="project" value="TreeGrafter"/>
</dbReference>
<dbReference type="GO" id="GO:0043122">
    <property type="term" value="P:regulation of canonical NF-kappaB signal transduction"/>
    <property type="evidence" value="ECO:0007669"/>
    <property type="project" value="TreeGrafter"/>
</dbReference>
<evidence type="ECO:0000256" key="9">
    <source>
        <dbReference type="ARBA" id="ARBA00023198"/>
    </source>
</evidence>
<evidence type="ECO:0000256" key="11">
    <source>
        <dbReference type="ARBA" id="ARBA00023242"/>
    </source>
</evidence>
<comment type="subunit">
    <text evidence="17">Interacts with the N-terminal part of CARD8 (Caspase recruitment domain-containing protein 8, N-terminus) in absence of pathogens and other damage-associated signals. Homomultimer; forms the CARD8 inflammasome polymeric complex, a filament composed of homopolymers of this form in response to pathogens and other damage-associated signals. The CARD8 inflammasome polymeric complex directly recruits pro-caspase-1 (proCASP1) independently of PYCARD/ASC. Interacts (via CARD domain) with CASP1 (via CARD domain); leading to CASP1 activation.</text>
</comment>
<dbReference type="PROSITE" id="PS50209">
    <property type="entry name" value="CARD"/>
    <property type="match status" value="1"/>
</dbReference>
<dbReference type="GO" id="GO:0006954">
    <property type="term" value="P:inflammatory response"/>
    <property type="evidence" value="ECO:0007669"/>
    <property type="project" value="UniProtKB-KW"/>
</dbReference>
<organism evidence="22 23">
    <name type="scientific">Panthera pardus</name>
    <name type="common">Leopard</name>
    <name type="synonym">Felis pardus</name>
    <dbReference type="NCBI Taxonomy" id="9691"/>
    <lineage>
        <taxon>Eukaryota</taxon>
        <taxon>Metazoa</taxon>
        <taxon>Chordata</taxon>
        <taxon>Craniata</taxon>
        <taxon>Vertebrata</taxon>
        <taxon>Euteleostomi</taxon>
        <taxon>Mammalia</taxon>
        <taxon>Eutheria</taxon>
        <taxon>Laurasiatheria</taxon>
        <taxon>Carnivora</taxon>
        <taxon>Feliformia</taxon>
        <taxon>Felidae</taxon>
        <taxon>Pantherinae</taxon>
        <taxon>Panthera</taxon>
    </lineage>
</organism>
<keyword evidence="11" id="KW-0539">Nucleus</keyword>
<dbReference type="GO" id="GO:0042981">
    <property type="term" value="P:regulation of apoptotic process"/>
    <property type="evidence" value="ECO:0007669"/>
    <property type="project" value="InterPro"/>
</dbReference>
<dbReference type="Proteomes" id="UP001165780">
    <property type="component" value="Unplaced"/>
</dbReference>
<evidence type="ECO:0000256" key="8">
    <source>
        <dbReference type="ARBA" id="ARBA00022859"/>
    </source>
</evidence>
<comment type="subunit">
    <text evidence="15">Interacts with DPP9; leading to inhibit activation of the inflammasome. DPP9 acts via formation of a ternary complex, composed of a DPP9 homodimer, one full-length CARD8 protein, and one cleaved C-terminus of CARD8 (Caspase recruitment domain-containing protein 8, C-terminus). Interacts with DPP8; leading to inhibit activation of the inflammasome, probably via formation of a ternary complex with DPP8. Interacts with NLRP3. Interacts with IKBKG/NEMO. Interacts with DRAL. Binds to caspase-1 (CASP1), CARD16/pseudo-ICE and CARD18/ICEBERG. Interacts with NLRP2 (via NACHT domain).</text>
</comment>
<feature type="region of interest" description="Disordered" evidence="19">
    <location>
        <begin position="150"/>
        <end position="171"/>
    </location>
</feature>
<evidence type="ECO:0000313" key="22">
    <source>
        <dbReference type="Proteomes" id="UP001165780"/>
    </source>
</evidence>
<dbReference type="InterPro" id="IPR011029">
    <property type="entry name" value="DEATH-like_dom_sf"/>
</dbReference>
<evidence type="ECO:0000256" key="2">
    <source>
        <dbReference type="ARBA" id="ARBA00004123"/>
    </source>
</evidence>
<keyword evidence="3" id="KW-0963">Cytoplasm</keyword>
<dbReference type="GO" id="GO:0006508">
    <property type="term" value="P:proteolysis"/>
    <property type="evidence" value="ECO:0007669"/>
    <property type="project" value="UniProtKB-KW"/>
</dbReference>
<reference evidence="23" key="1">
    <citation type="submission" date="2025-08" db="UniProtKB">
        <authorList>
            <consortium name="RefSeq"/>
        </authorList>
    </citation>
    <scope>IDENTIFICATION</scope>
    <source>
        <tissue evidence="23">Whole blood</tissue>
    </source>
</reference>
<dbReference type="RefSeq" id="XP_019281377.2">
    <property type="nucleotide sequence ID" value="XM_019425832.2"/>
</dbReference>
<evidence type="ECO:0000256" key="10">
    <source>
        <dbReference type="ARBA" id="ARBA00023233"/>
    </source>
</evidence>
<dbReference type="CDD" id="cd01671">
    <property type="entry name" value="CARD"/>
    <property type="match status" value="1"/>
</dbReference>
<dbReference type="GO" id="GO:0008233">
    <property type="term" value="F:peptidase activity"/>
    <property type="evidence" value="ECO:0007669"/>
    <property type="project" value="UniProtKB-KW"/>
</dbReference>
<evidence type="ECO:0000256" key="18">
    <source>
        <dbReference type="ARBA" id="ARBA00072285"/>
    </source>
</evidence>
<evidence type="ECO:0000256" key="7">
    <source>
        <dbReference type="ARBA" id="ARBA00022843"/>
    </source>
</evidence>
<comment type="subunit">
    <text evidence="16">Interacts with the C-terminal part of CARD8 (Caspase recruitment domain-containing protein 8, C-terminus) in absence of pathogens and other damage-associated signals.</text>
</comment>
<evidence type="ECO:0000256" key="14">
    <source>
        <dbReference type="ARBA" id="ARBA00060341"/>
    </source>
</evidence>
<comment type="function">
    <text evidence="13">Constitutes the active part of the CARD8 inflammasome. In absence of pathogens and other damage-associated signals, interacts with the N-terminal part of CARD8 (Caspase recruitment domain-containing protein 8, N-terminus), preventing activation of the CARD8 inflammasome. In response to pathogen-associated signals, the N-terminal part of CARD8 is degraded by the proteasome, releasing this form, which polymerizes to form the CARD8 inflammasome complex: the CARD8 inflammasome complex then directly recruits pro-caspase-1 (proCASP1) and promotes caspase-1 (CASP1) activation, leading to gasdermin-D (GSDMD) cleavage and subsequent pyroptosis.</text>
</comment>
<dbReference type="Pfam" id="PF23679">
    <property type="entry name" value="UPA-FIIND"/>
    <property type="match status" value="1"/>
</dbReference>
<evidence type="ECO:0000256" key="3">
    <source>
        <dbReference type="ARBA" id="ARBA00022490"/>
    </source>
</evidence>
<keyword evidence="10" id="KW-1271">Inflammasome</keyword>
<accession>A0A9V1EH04</accession>
<proteinExistence type="predicted"/>
<sequence>MHHSEDEASGLCYFHCITVRRPSPHPVPCTYTQITTPFVFSRLCVCSSDADKVEKNAYHSENFYLSPWRMSARSKQKQKQISTPSQDRCKIDFLSGYDDVSHPCSSAAHIQDDQFSTFSENGGYCEVLISEPPPHITALGTESCEEEISCSPFRSESEDQESSQSQESEDTCWEEKTVVPHLVAKLCSGTEPVCKSNQFLGPEGNVDIEMIDKSANRYSVHFPVAGFYLWPATGLGFLVSAAVTVTITFDSWGRHLDLKLQHHEKWMVAGPLFDISVEPEGVITEIHLPHVISLPANEVDISWFQVAHFKDEGMVLEPPARVEPFYAILENPSFSLMGILLRLARETCLSVPITSTALIYYHFHPEDVKFHLYLIPSDSLLTKAIDEEEAKFQGVRLQTSPPVDPLNFGSRYIVSCLPPLEIIPKELKLSYRNPGEIQVFSKVYAGRMKEPIMLEITDKRYKTLIWYTLVKPEELQFGATSAPPPLPAVAFMKEHHRHLQARLGNLNGVLDDLQDRGVFTEEEKEMVRQMPTQQRRNETLLRMVENKGHQAQKVLFKSISRRDPYLMSYLNQQSLQQ</sequence>
<evidence type="ECO:0000259" key="20">
    <source>
        <dbReference type="PROSITE" id="PS50209"/>
    </source>
</evidence>
<dbReference type="InterPro" id="IPR025307">
    <property type="entry name" value="FIIND_dom"/>
</dbReference>
<evidence type="ECO:0000256" key="12">
    <source>
        <dbReference type="ARBA" id="ARBA00053489"/>
    </source>
</evidence>
<dbReference type="PANTHER" id="PTHR46985">
    <property type="entry name" value="NACHT, LRR AND PYD DOMAINS-CONTAINING PROTEIN 1"/>
    <property type="match status" value="1"/>
</dbReference>
<dbReference type="AlphaFoldDB" id="A0A9V1EH04"/>
<evidence type="ECO:0000256" key="19">
    <source>
        <dbReference type="SAM" id="MobiDB-lite"/>
    </source>
</evidence>
<dbReference type="CTD" id="22900"/>
<dbReference type="Pfam" id="PF13553">
    <property type="entry name" value="FIIND"/>
    <property type="match status" value="1"/>
</dbReference>
<evidence type="ECO:0000259" key="21">
    <source>
        <dbReference type="PROSITE" id="PS51830"/>
    </source>
</evidence>
<dbReference type="PROSITE" id="PS51830">
    <property type="entry name" value="FIIND"/>
    <property type="match status" value="1"/>
</dbReference>
<keyword evidence="7" id="KW-0832">Ubl conjugation</keyword>
<dbReference type="InterPro" id="IPR051249">
    <property type="entry name" value="NLRP_Inflammasome"/>
</dbReference>
<gene>
    <name evidence="23" type="primary">CARD8</name>
</gene>
<dbReference type="PANTHER" id="PTHR46985:SF4">
    <property type="entry name" value="CASPASE RECRUITMENT DOMAIN-CONTAINING PROTEIN 8"/>
    <property type="match status" value="1"/>
</dbReference>
<dbReference type="SUPFAM" id="SSF47986">
    <property type="entry name" value="DEATH domain"/>
    <property type="match status" value="1"/>
</dbReference>
<evidence type="ECO:0000256" key="5">
    <source>
        <dbReference type="ARBA" id="ARBA00022670"/>
    </source>
</evidence>
<keyword evidence="22" id="KW-1185">Reference proteome</keyword>
<dbReference type="GO" id="GO:0008656">
    <property type="term" value="F:cysteine-type endopeptidase activator activity involved in apoptotic process"/>
    <property type="evidence" value="ECO:0007669"/>
    <property type="project" value="TreeGrafter"/>
</dbReference>
<evidence type="ECO:0000256" key="4">
    <source>
        <dbReference type="ARBA" id="ARBA00022588"/>
    </source>
</evidence>
<keyword evidence="9" id="KW-0395">Inflammatory response</keyword>
<name>A0A9V1EH04_PANPR</name>
<protein>
    <recommendedName>
        <fullName evidence="18">Caspase recruitment domain-containing protein 8</fullName>
    </recommendedName>
</protein>
<dbReference type="Gene3D" id="1.10.533.10">
    <property type="entry name" value="Death Domain, Fas"/>
    <property type="match status" value="1"/>
</dbReference>
<dbReference type="GeneID" id="109253143"/>
<comment type="function">
    <text evidence="12">Regulatory part that prevents formation of the CARD8 inflammasome: in absence of pathogens and other damage-associated signals, interacts with the C-terminal part of CARD8 (Caspase recruitment domain-containing protein 8, C-terminus), preventing activation of the CARD8 inflammasome. In response to pathogen-associated signals, this part is ubiquitinated by the N-end rule pathway and degraded by the proteasome, releasing the cleaved C-terminal part of the protein, which polymerizes and forms the CARD8 inflammasome.</text>
</comment>
<dbReference type="InterPro" id="IPR001315">
    <property type="entry name" value="CARD"/>
</dbReference>
<dbReference type="GO" id="GO:0045087">
    <property type="term" value="P:innate immune response"/>
    <property type="evidence" value="ECO:0007669"/>
    <property type="project" value="UniProtKB-KW"/>
</dbReference>
<feature type="domain" description="FIIND" evidence="21">
    <location>
        <begin position="199"/>
        <end position="484"/>
    </location>
</feature>
<dbReference type="GO" id="GO:0005634">
    <property type="term" value="C:nucleus"/>
    <property type="evidence" value="ECO:0007669"/>
    <property type="project" value="UniProtKB-SubCell"/>
</dbReference>
<keyword evidence="5" id="KW-0645">Protease</keyword>
<dbReference type="KEGG" id="ppad:109253143"/>
<comment type="subcellular location">
    <subcellularLocation>
        <location evidence="1">Inflammasome</location>
    </subcellularLocation>
    <subcellularLocation>
        <location evidence="2">Nucleus</location>
    </subcellularLocation>
</comment>
<evidence type="ECO:0000313" key="23">
    <source>
        <dbReference type="RefSeq" id="XP_019281377.2"/>
    </source>
</evidence>
<evidence type="ECO:0000256" key="6">
    <source>
        <dbReference type="ARBA" id="ARBA00022801"/>
    </source>
</evidence>
<evidence type="ECO:0000256" key="13">
    <source>
        <dbReference type="ARBA" id="ARBA00056714"/>
    </source>
</evidence>
<comment type="function">
    <text evidence="14">Constitutes the precursor of the CARD8 inflammasome, which mediates autoproteolytic processing within the FIIND domain to generate the N-terminal and C-terminal parts, which are associated non-covalently in absence of pathogens and other damage-associated signals.</text>
</comment>
<keyword evidence="4" id="KW-0399">Innate immunity</keyword>
<feature type="domain" description="CARD" evidence="20">
    <location>
        <begin position="491"/>
        <end position="574"/>
    </location>
</feature>
<evidence type="ECO:0000256" key="16">
    <source>
        <dbReference type="ARBA" id="ARBA00064564"/>
    </source>
</evidence>
<dbReference type="Pfam" id="PF00619">
    <property type="entry name" value="CARD"/>
    <property type="match status" value="1"/>
</dbReference>
<evidence type="ECO:0000256" key="17">
    <source>
        <dbReference type="ARBA" id="ARBA00064718"/>
    </source>
</evidence>
<keyword evidence="6" id="KW-0378">Hydrolase</keyword>
<dbReference type="FunFam" id="1.10.533.10:FF:000090">
    <property type="entry name" value="Caspase recruitment domain family member 8"/>
    <property type="match status" value="1"/>
</dbReference>
<keyword evidence="8" id="KW-0391">Immunity</keyword>